<reference evidence="3 4" key="1">
    <citation type="submission" date="2017-06" db="EMBL/GenBank/DDBJ databases">
        <title>Genome sequencing of cyanobaciteial culture collection at National Institute for Environmental Studies (NIES).</title>
        <authorList>
            <person name="Hirose Y."/>
            <person name="Shimura Y."/>
            <person name="Fujisawa T."/>
            <person name="Nakamura Y."/>
            <person name="Kawachi M."/>
        </authorList>
    </citation>
    <scope>NUCLEOTIDE SEQUENCE [LARGE SCALE GENOMIC DNA]</scope>
    <source>
        <strain evidence="3 4">NIES-2135</strain>
    </source>
</reference>
<dbReference type="SMART" id="SM00530">
    <property type="entry name" value="HTH_XRE"/>
    <property type="match status" value="1"/>
</dbReference>
<evidence type="ECO:0000313" key="3">
    <source>
        <dbReference type="EMBL" id="BAY55287.1"/>
    </source>
</evidence>
<accession>A0A1Z4JFL2</accession>
<keyword evidence="4" id="KW-1185">Reference proteome</keyword>
<evidence type="ECO:0000256" key="1">
    <source>
        <dbReference type="ARBA" id="ARBA00023125"/>
    </source>
</evidence>
<evidence type="ECO:0000259" key="2">
    <source>
        <dbReference type="PROSITE" id="PS50943"/>
    </source>
</evidence>
<keyword evidence="1" id="KW-0238">DNA-binding</keyword>
<dbReference type="InterPro" id="IPR010982">
    <property type="entry name" value="Lambda_DNA-bd_dom_sf"/>
</dbReference>
<dbReference type="InterPro" id="IPR001387">
    <property type="entry name" value="Cro/C1-type_HTH"/>
</dbReference>
<gene>
    <name evidence="3" type="ORF">NIES2135_21100</name>
</gene>
<dbReference type="Gene3D" id="1.10.260.40">
    <property type="entry name" value="lambda repressor-like DNA-binding domains"/>
    <property type="match status" value="1"/>
</dbReference>
<dbReference type="CDD" id="cd00093">
    <property type="entry name" value="HTH_XRE"/>
    <property type="match status" value="1"/>
</dbReference>
<dbReference type="Proteomes" id="UP000217895">
    <property type="component" value="Chromosome"/>
</dbReference>
<organism evidence="3 4">
    <name type="scientific">Leptolyngbya boryana NIES-2135</name>
    <dbReference type="NCBI Taxonomy" id="1973484"/>
    <lineage>
        <taxon>Bacteria</taxon>
        <taxon>Bacillati</taxon>
        <taxon>Cyanobacteriota</taxon>
        <taxon>Cyanophyceae</taxon>
        <taxon>Leptolyngbyales</taxon>
        <taxon>Leptolyngbyaceae</taxon>
        <taxon>Leptolyngbya group</taxon>
        <taxon>Leptolyngbya</taxon>
    </lineage>
</organism>
<proteinExistence type="predicted"/>
<dbReference type="AlphaFoldDB" id="A0A1Z4JFL2"/>
<dbReference type="PANTHER" id="PTHR46558:SF15">
    <property type="entry name" value="HELIX-TURN-HELIX DOMAIN PROTEIN"/>
    <property type="match status" value="1"/>
</dbReference>
<evidence type="ECO:0000313" key="4">
    <source>
        <dbReference type="Proteomes" id="UP000217895"/>
    </source>
</evidence>
<sequence>MLTTGVQVVAMKLSFSQWLKLRRDIAGVTQAQIAQELKVRPQTISNWEKGVSNPSLDPDQTLKLCLLLKITLEDLAKGFRGEITLDD</sequence>
<name>A0A1Z4JFL2_LEPBY</name>
<feature type="domain" description="HTH cro/C1-type" evidence="2">
    <location>
        <begin position="19"/>
        <end position="75"/>
    </location>
</feature>
<dbReference type="Pfam" id="PF12844">
    <property type="entry name" value="HTH_19"/>
    <property type="match status" value="1"/>
</dbReference>
<dbReference type="SUPFAM" id="SSF47413">
    <property type="entry name" value="lambda repressor-like DNA-binding domains"/>
    <property type="match status" value="1"/>
</dbReference>
<dbReference type="PANTHER" id="PTHR46558">
    <property type="entry name" value="TRACRIPTIONAL REGULATORY PROTEIN-RELATED-RELATED"/>
    <property type="match status" value="1"/>
</dbReference>
<dbReference type="PROSITE" id="PS50943">
    <property type="entry name" value="HTH_CROC1"/>
    <property type="match status" value="1"/>
</dbReference>
<dbReference type="GO" id="GO:0003677">
    <property type="term" value="F:DNA binding"/>
    <property type="evidence" value="ECO:0007669"/>
    <property type="project" value="UniProtKB-KW"/>
</dbReference>
<protein>
    <recommendedName>
        <fullName evidence="2">HTH cro/C1-type domain-containing protein</fullName>
    </recommendedName>
</protein>
<dbReference type="EMBL" id="AP018203">
    <property type="protein sequence ID" value="BAY55287.1"/>
    <property type="molecule type" value="Genomic_DNA"/>
</dbReference>